<protein>
    <recommendedName>
        <fullName evidence="4">Primosomal protein</fullName>
    </recommendedName>
</protein>
<dbReference type="RefSeq" id="WP_377457472.1">
    <property type="nucleotide sequence ID" value="NZ_JBHLUB010000001.1"/>
</dbReference>
<comment type="caution">
    <text evidence="2">The sequence shown here is derived from an EMBL/GenBank/DDBJ whole genome shotgun (WGS) entry which is preliminary data.</text>
</comment>
<evidence type="ECO:0000313" key="3">
    <source>
        <dbReference type="Proteomes" id="UP001589862"/>
    </source>
</evidence>
<accession>A0ABV6P775</accession>
<dbReference type="Proteomes" id="UP001589862">
    <property type="component" value="Unassembled WGS sequence"/>
</dbReference>
<evidence type="ECO:0000313" key="2">
    <source>
        <dbReference type="EMBL" id="MFC0580995.1"/>
    </source>
</evidence>
<evidence type="ECO:0008006" key="4">
    <source>
        <dbReference type="Google" id="ProtNLM"/>
    </source>
</evidence>
<proteinExistence type="predicted"/>
<evidence type="ECO:0000256" key="1">
    <source>
        <dbReference type="SAM" id="MobiDB-lite"/>
    </source>
</evidence>
<dbReference type="EMBL" id="JBHLUB010000001">
    <property type="protein sequence ID" value="MFC0580995.1"/>
    <property type="molecule type" value="Genomic_DNA"/>
</dbReference>
<feature type="compositionally biased region" description="Acidic residues" evidence="1">
    <location>
        <begin position="92"/>
        <end position="109"/>
    </location>
</feature>
<gene>
    <name evidence="2" type="ORF">ACFFFR_01150</name>
</gene>
<organism evidence="2 3">
    <name type="scientific">Micrococcoides hystricis</name>
    <dbReference type="NCBI Taxonomy" id="1572761"/>
    <lineage>
        <taxon>Bacteria</taxon>
        <taxon>Bacillati</taxon>
        <taxon>Actinomycetota</taxon>
        <taxon>Actinomycetes</taxon>
        <taxon>Micrococcales</taxon>
        <taxon>Micrococcaceae</taxon>
        <taxon>Micrococcoides</taxon>
    </lineage>
</organism>
<sequence length="109" mass="12314">MSLDPHRALEALVTALEEHLAASLNKRGDEDSALDVTFERVSTAFEEYEDALYSATGEVTPLDLFDDSDELYDELTENLDDADSVPTRYLPDDDDYDEDDLDEDESTDR</sequence>
<name>A0ABV6P775_9MICC</name>
<reference evidence="2 3" key="1">
    <citation type="submission" date="2024-09" db="EMBL/GenBank/DDBJ databases">
        <authorList>
            <person name="Sun Q."/>
            <person name="Mori K."/>
        </authorList>
    </citation>
    <scope>NUCLEOTIDE SEQUENCE [LARGE SCALE GENOMIC DNA]</scope>
    <source>
        <strain evidence="2 3">NCAIM B.02604</strain>
    </source>
</reference>
<feature type="region of interest" description="Disordered" evidence="1">
    <location>
        <begin position="75"/>
        <end position="109"/>
    </location>
</feature>
<keyword evidence="3" id="KW-1185">Reference proteome</keyword>